<reference evidence="1" key="1">
    <citation type="submission" date="2020-07" db="EMBL/GenBank/DDBJ databases">
        <title>Ethylene signaling mediates host invasion by parasitic plants.</title>
        <authorList>
            <person name="Yoshida S."/>
        </authorList>
    </citation>
    <scope>NUCLEOTIDE SEQUENCE</scope>
    <source>
        <strain evidence="1">Okayama</strain>
    </source>
</reference>
<accession>A0A830B3V3</accession>
<organism evidence="1 2">
    <name type="scientific">Phtheirospermum japonicum</name>
    <dbReference type="NCBI Taxonomy" id="374723"/>
    <lineage>
        <taxon>Eukaryota</taxon>
        <taxon>Viridiplantae</taxon>
        <taxon>Streptophyta</taxon>
        <taxon>Embryophyta</taxon>
        <taxon>Tracheophyta</taxon>
        <taxon>Spermatophyta</taxon>
        <taxon>Magnoliopsida</taxon>
        <taxon>eudicotyledons</taxon>
        <taxon>Gunneridae</taxon>
        <taxon>Pentapetalae</taxon>
        <taxon>asterids</taxon>
        <taxon>lamiids</taxon>
        <taxon>Lamiales</taxon>
        <taxon>Orobanchaceae</taxon>
        <taxon>Orobanchaceae incertae sedis</taxon>
        <taxon>Phtheirospermum</taxon>
    </lineage>
</organism>
<keyword evidence="2" id="KW-1185">Reference proteome</keyword>
<proteinExistence type="predicted"/>
<evidence type="ECO:0000313" key="2">
    <source>
        <dbReference type="Proteomes" id="UP000653305"/>
    </source>
</evidence>
<dbReference type="Proteomes" id="UP000653305">
    <property type="component" value="Unassembled WGS sequence"/>
</dbReference>
<protein>
    <submittedName>
        <fullName evidence="1">Uncharacterized protein</fullName>
    </submittedName>
</protein>
<name>A0A830B3V3_9LAMI</name>
<evidence type="ECO:0000313" key="1">
    <source>
        <dbReference type="EMBL" id="GFP80009.1"/>
    </source>
</evidence>
<dbReference type="EMBL" id="BMAC01000014">
    <property type="protein sequence ID" value="GFP80009.1"/>
    <property type="molecule type" value="Genomic_DNA"/>
</dbReference>
<gene>
    <name evidence="1" type="ORF">PHJA_000144400</name>
</gene>
<dbReference type="AlphaFoldDB" id="A0A830B3V3"/>
<comment type="caution">
    <text evidence="1">The sequence shown here is derived from an EMBL/GenBank/DDBJ whole genome shotgun (WGS) entry which is preliminary data.</text>
</comment>
<sequence length="196" mass="22751">MDIALYSQPRVQYAVDSWMVRCASTNRSGWRILTATMGFLYKIEEIEISPPYELLERREMEGRDGGRRLFRNLAAAGENAKSGGARRVPKSEKMEPRKVANFIVKLKELRDDYQMVNKLCYREAKEKQKMMWLVWLMLTVGMSHITSDLCQDKASLKGDIPERVSHFAKEVDDLRSRLRDVGFNVRSSKHDDEDTN</sequence>